<dbReference type="Proteomes" id="UP000664122">
    <property type="component" value="Unassembled WGS sequence"/>
</dbReference>
<gene>
    <name evidence="3" type="primary">addB</name>
    <name evidence="3" type="ORF">J1C48_02380</name>
</gene>
<organism evidence="3 4">
    <name type="scientific">Jiella flava</name>
    <dbReference type="NCBI Taxonomy" id="2816857"/>
    <lineage>
        <taxon>Bacteria</taxon>
        <taxon>Pseudomonadati</taxon>
        <taxon>Pseudomonadota</taxon>
        <taxon>Alphaproteobacteria</taxon>
        <taxon>Hyphomicrobiales</taxon>
        <taxon>Aurantimonadaceae</taxon>
        <taxon>Jiella</taxon>
    </lineage>
</organism>
<dbReference type="EMBL" id="JAFMPP010000001">
    <property type="protein sequence ID" value="MBO0661412.1"/>
    <property type="molecule type" value="Genomic_DNA"/>
</dbReference>
<protein>
    <submittedName>
        <fullName evidence="3">Double-strand break repair protein AddB</fullName>
    </submittedName>
</protein>
<dbReference type="NCBIfam" id="TIGR02786">
    <property type="entry name" value="addB_alphas"/>
    <property type="match status" value="1"/>
</dbReference>
<reference evidence="3" key="1">
    <citation type="submission" date="2021-03" db="EMBL/GenBank/DDBJ databases">
        <title>Whole genome sequence of Jiella sp. CQZ9-1.</title>
        <authorList>
            <person name="Tuo L."/>
        </authorList>
    </citation>
    <scope>NUCLEOTIDE SEQUENCE</scope>
    <source>
        <strain evidence="3">CQZ9-1</strain>
    </source>
</reference>
<dbReference type="AlphaFoldDB" id="A0A939FXM9"/>
<dbReference type="Pfam" id="PF12705">
    <property type="entry name" value="PDDEXK_1"/>
    <property type="match status" value="1"/>
</dbReference>
<name>A0A939FXM9_9HYPH</name>
<dbReference type="SUPFAM" id="SSF52540">
    <property type="entry name" value="P-loop containing nucleoside triphosphate hydrolases"/>
    <property type="match status" value="1"/>
</dbReference>
<dbReference type="InterPro" id="IPR027417">
    <property type="entry name" value="P-loop_NTPase"/>
</dbReference>
<evidence type="ECO:0000256" key="1">
    <source>
        <dbReference type="SAM" id="MobiDB-lite"/>
    </source>
</evidence>
<dbReference type="InterPro" id="IPR014153">
    <property type="entry name" value="Ds_break_AddB"/>
</dbReference>
<dbReference type="InterPro" id="IPR038726">
    <property type="entry name" value="PDDEXK_AddAB-type"/>
</dbReference>
<accession>A0A939FXM9</accession>
<comment type="caution">
    <text evidence="3">The sequence shown here is derived from an EMBL/GenBank/DDBJ whole genome shotgun (WGS) entry which is preliminary data.</text>
</comment>
<evidence type="ECO:0000259" key="2">
    <source>
        <dbReference type="Pfam" id="PF12705"/>
    </source>
</evidence>
<feature type="domain" description="PD-(D/E)XK endonuclease-like" evidence="2">
    <location>
        <begin position="761"/>
        <end position="997"/>
    </location>
</feature>
<feature type="compositionally biased region" description="Basic and acidic residues" evidence="1">
    <location>
        <begin position="744"/>
        <end position="758"/>
    </location>
</feature>
<dbReference type="RefSeq" id="WP_207256035.1">
    <property type="nucleotide sequence ID" value="NZ_JAFMPP010000001.1"/>
</dbReference>
<proteinExistence type="predicted"/>
<evidence type="ECO:0000313" key="3">
    <source>
        <dbReference type="EMBL" id="MBO0661412.1"/>
    </source>
</evidence>
<keyword evidence="4" id="KW-1185">Reference proteome</keyword>
<sequence length="1043" mass="111982">MSPTVFSIPPGKPFLRTLAEALLSGRLIESFRYDGDPLRLADVTIYLPSRRAARSLSGAFTDALGGQTAILPRIRPIGDGDEAGIFAARTDAPGTALPAMPELERRLCLARLARQWRHLADRVPGETLADDTPERITSASEALWLAGGLGALLDEFETEGTAFETLADLAPEALAAWWQTTLSFLEIITTHWPAFLSARGVSSEAAAKNAWLRDETARLRAGATRGPVILAGSTATAPETIELMQAVAYLPNGALVLPGLDRHIGSHGFSAIDRDRAIAAPGHPQYGLKRILTRFAMAPEAVRHLDEGLSPALAAREAFLASALRPAETTALWAEEAQRFGPNVLDDVALIEASEPRVEALAIAVAMREALEEPGATAALITPDRRLARRVLAELERFGITANDSAGRPLATTAPGTLLASLLQVALEPGDPVALLGLLKHPLCRLGRSAINARNAARAIELIAVRGTVEIADGADLGAIVRRRIAAIEALPAGEAAKLITRPARNVKAAEYPAASQFAEDFSAALRPLTALRKAEPQELPAFAVALTEALETLARDDSGGSKTLYAGENGAALVQFLSDLVAAPETGFAFPARELPDAIAALIAGVSVKPRGGLSARAFVLGTLEARLESVDTAILGSLNEGVWPAGAQSGAFLSRLMRREIALDPPERRIGLAAHDFWMAMGAKRVIMTRSRRVDGAPAIASRWLQRLTTLAGPDVTRTMSARGAAYLVAADALETATDQPRIPRPEPRPPLESRPRRYSVTEVETLIRDPYALHARRILKLEPLPPLMRAPHAAERGSLIHAILADFVIKGIDPNAPNAVEALTLIAREHFDREALPGEIEAVWWPRMVGTIGDFLAWERARDGDIAERLAERGGASEFPSIGVTLTGRSDRIDRLKDGHLVILDFKTGTRPSVRQARALLAPQLALEGGMAMRGDFEGTKPGEIIADLAYVRLRERELKEEGLETAGTKAIQPCDPTELSERAIRRFEGLAARFLKRETAFGSRLRPILAGETSGDYDHLARVKEWSVAGGEDSEGEVE</sequence>
<feature type="region of interest" description="Disordered" evidence="1">
    <location>
        <begin position="740"/>
        <end position="759"/>
    </location>
</feature>
<evidence type="ECO:0000313" key="4">
    <source>
        <dbReference type="Proteomes" id="UP000664122"/>
    </source>
</evidence>